<dbReference type="RefSeq" id="WP_170155757.1">
    <property type="nucleotide sequence ID" value="NZ_PVTF01000002.1"/>
</dbReference>
<keyword evidence="1" id="KW-0732">Signal</keyword>
<dbReference type="SUPFAM" id="SSF53474">
    <property type="entry name" value="alpha/beta-Hydrolases"/>
    <property type="match status" value="1"/>
</dbReference>
<reference evidence="4 5" key="1">
    <citation type="submission" date="2018-03" db="EMBL/GenBank/DDBJ databases">
        <title>Genomic Encyclopedia of Archaeal and Bacterial Type Strains, Phase II (KMG-II): from individual species to whole genera.</title>
        <authorList>
            <person name="Goeker M."/>
        </authorList>
    </citation>
    <scope>NUCLEOTIDE SEQUENCE [LARGE SCALE GENOMIC DNA]</scope>
    <source>
        <strain evidence="4 5">DSM 44720</strain>
    </source>
</reference>
<feature type="domain" description="AF-1763-like C-terminal" evidence="3">
    <location>
        <begin position="321"/>
        <end position="439"/>
    </location>
</feature>
<gene>
    <name evidence="4" type="ORF">CLV43_102532</name>
</gene>
<evidence type="ECO:0000313" key="5">
    <source>
        <dbReference type="Proteomes" id="UP000239494"/>
    </source>
</evidence>
<proteinExistence type="predicted"/>
<comment type="caution">
    <text evidence="4">The sequence shown here is derived from an EMBL/GenBank/DDBJ whole genome shotgun (WGS) entry which is preliminary data.</text>
</comment>
<organism evidence="4 5">
    <name type="scientific">Umezawaea tangerina</name>
    <dbReference type="NCBI Taxonomy" id="84725"/>
    <lineage>
        <taxon>Bacteria</taxon>
        <taxon>Bacillati</taxon>
        <taxon>Actinomycetota</taxon>
        <taxon>Actinomycetes</taxon>
        <taxon>Pseudonocardiales</taxon>
        <taxon>Pseudonocardiaceae</taxon>
        <taxon>Umezawaea</taxon>
    </lineage>
</organism>
<protein>
    <submittedName>
        <fullName evidence="4">Lipase (Class 2)</fullName>
    </submittedName>
</protein>
<evidence type="ECO:0000259" key="2">
    <source>
        <dbReference type="Pfam" id="PF18067"/>
    </source>
</evidence>
<accession>A0A2T0TGZ6</accession>
<feature type="chain" id="PRO_5015442035" evidence="1">
    <location>
        <begin position="34"/>
        <end position="447"/>
    </location>
</feature>
<evidence type="ECO:0000256" key="1">
    <source>
        <dbReference type="SAM" id="SignalP"/>
    </source>
</evidence>
<evidence type="ECO:0000259" key="3">
    <source>
        <dbReference type="Pfam" id="PF21768"/>
    </source>
</evidence>
<dbReference type="Pfam" id="PF18067">
    <property type="entry name" value="Lipase_C"/>
    <property type="match status" value="1"/>
</dbReference>
<evidence type="ECO:0000313" key="4">
    <source>
        <dbReference type="EMBL" id="PRY44967.1"/>
    </source>
</evidence>
<dbReference type="Proteomes" id="UP000239494">
    <property type="component" value="Unassembled WGS sequence"/>
</dbReference>
<keyword evidence="5" id="KW-1185">Reference proteome</keyword>
<dbReference type="InterPro" id="IPR040664">
    <property type="entry name" value="AFL_C"/>
</dbReference>
<sequence length="447" mass="48183">MSARNGTAKSRWSKVVTAVLALVVVSPPVPASAHPGGLTPVVFVHGQQGSAQQWQSNAKRFSTNGYPDRLLHAYEYDTSVADNAAAVTGLDGFIADVLARTGASSVDVIAHSRGTSVVHDYLATPERAALVRRYVNVDGRSSATPPGGVPTLALWGSLQPNGSIGGATNVYLTSLGHTETTTSAEGFAHIHRFLRGRPAATTAVRPEPPGRVVIAGRALYFPQNEPVAGTLQVWEVDDRTGARRGPVRHTVQVAPDGAFGPLEVNGRKHYELVLRREGQLTYHYYFEPFERSDRFLRLQVSRPGGIADYIDKCPTHSAVTVVRNREWWADQPDQADDDRLELDGVDVLGPAIAPRARQVVAAFVFDDNCDLASTPGVPLPPFSALPFLTGVDTYLPAQPDAGGTIRVTEVVRGSGGRSRTVAARNWPSDAHVVTVQFKDYLDRAFGR</sequence>
<dbReference type="GO" id="GO:0016042">
    <property type="term" value="P:lipid catabolic process"/>
    <property type="evidence" value="ECO:0007669"/>
    <property type="project" value="InterPro"/>
</dbReference>
<dbReference type="AlphaFoldDB" id="A0A2T0TGZ6"/>
<dbReference type="Gene3D" id="3.40.50.1820">
    <property type="entry name" value="alpha/beta hydrolase"/>
    <property type="match status" value="1"/>
</dbReference>
<name>A0A2T0TGZ6_9PSEU</name>
<feature type="domain" description="AFL C-terminal" evidence="2">
    <location>
        <begin position="211"/>
        <end position="303"/>
    </location>
</feature>
<dbReference type="InterPro" id="IPR049036">
    <property type="entry name" value="AF_1763-like_C"/>
</dbReference>
<dbReference type="GO" id="GO:0016787">
    <property type="term" value="F:hydrolase activity"/>
    <property type="evidence" value="ECO:0007669"/>
    <property type="project" value="InterPro"/>
</dbReference>
<dbReference type="Gene3D" id="2.60.40.2200">
    <property type="match status" value="1"/>
</dbReference>
<dbReference type="InterPro" id="IPR029058">
    <property type="entry name" value="AB_hydrolase_fold"/>
</dbReference>
<dbReference type="Pfam" id="PF21768">
    <property type="entry name" value="AF_1763-like_C"/>
    <property type="match status" value="1"/>
</dbReference>
<dbReference type="Gene3D" id="2.60.40.2190">
    <property type="match status" value="1"/>
</dbReference>
<feature type="signal peptide" evidence="1">
    <location>
        <begin position="1"/>
        <end position="33"/>
    </location>
</feature>
<dbReference type="EMBL" id="PVTF01000002">
    <property type="protein sequence ID" value="PRY44967.1"/>
    <property type="molecule type" value="Genomic_DNA"/>
</dbReference>
<dbReference type="InterPro" id="IPR002918">
    <property type="entry name" value="Lipase_EstA/Esterase_EstB"/>
</dbReference>
<dbReference type="Pfam" id="PF01674">
    <property type="entry name" value="Lipase_2"/>
    <property type="match status" value="1"/>
</dbReference>